<keyword evidence="8" id="KW-0863">Zinc-finger</keyword>
<reference evidence="19" key="1">
    <citation type="submission" date="2025-08" db="UniProtKB">
        <authorList>
            <consortium name="RefSeq"/>
        </authorList>
    </citation>
    <scope>IDENTIFICATION</scope>
    <source>
        <tissue evidence="19">Adult</tissue>
    </source>
</reference>
<dbReference type="PANTHER" id="PTHR45888:SF6">
    <property type="entry name" value="HL01030P-RELATED"/>
    <property type="match status" value="1"/>
</dbReference>
<keyword evidence="10" id="KW-0156">Chromatin regulator</keyword>
<dbReference type="Pfam" id="PF05965">
    <property type="entry name" value="FYRC"/>
    <property type="match status" value="1"/>
</dbReference>
<feature type="region of interest" description="Disordered" evidence="14">
    <location>
        <begin position="1"/>
        <end position="31"/>
    </location>
</feature>
<evidence type="ECO:0000313" key="18">
    <source>
        <dbReference type="Proteomes" id="UP001652620"/>
    </source>
</evidence>
<keyword evidence="9" id="KW-0862">Zinc</keyword>
<dbReference type="SUPFAM" id="SSF82199">
    <property type="entry name" value="SET domain"/>
    <property type="match status" value="1"/>
</dbReference>
<dbReference type="SMART" id="SM00541">
    <property type="entry name" value="FYRN"/>
    <property type="match status" value="1"/>
</dbReference>
<dbReference type="Gene3D" id="2.170.270.10">
    <property type="entry name" value="SET domain"/>
    <property type="match status" value="1"/>
</dbReference>
<dbReference type="SMART" id="SM00508">
    <property type="entry name" value="PostSET"/>
    <property type="match status" value="1"/>
</dbReference>
<keyword evidence="6" id="KW-0479">Metal-binding</keyword>
<dbReference type="SMART" id="SM00542">
    <property type="entry name" value="FYRC"/>
    <property type="match status" value="1"/>
</dbReference>
<dbReference type="Gene3D" id="3.30.160.360">
    <property type="match status" value="1"/>
</dbReference>
<evidence type="ECO:0000256" key="3">
    <source>
        <dbReference type="ARBA" id="ARBA00022603"/>
    </source>
</evidence>
<keyword evidence="7" id="KW-0677">Repeat</keyword>
<name>A0A6I9VAG5_BACDO</name>
<feature type="region of interest" description="Disordered" evidence="14">
    <location>
        <begin position="889"/>
        <end position="908"/>
    </location>
</feature>
<proteinExistence type="predicted"/>
<dbReference type="GO" id="GO:0008270">
    <property type="term" value="F:zinc ion binding"/>
    <property type="evidence" value="ECO:0007669"/>
    <property type="project" value="UniProtKB-KW"/>
</dbReference>
<evidence type="ECO:0000256" key="5">
    <source>
        <dbReference type="ARBA" id="ARBA00022691"/>
    </source>
</evidence>
<dbReference type="Pfam" id="PF05964">
    <property type="entry name" value="FYRN"/>
    <property type="match status" value="1"/>
</dbReference>
<keyword evidence="5" id="KW-0949">S-adenosyl-L-methionine</keyword>
<dbReference type="GeneID" id="105228149"/>
<evidence type="ECO:0000256" key="2">
    <source>
        <dbReference type="ARBA" id="ARBA00022553"/>
    </source>
</evidence>
<dbReference type="Gene3D" id="3.30.40.10">
    <property type="entry name" value="Zinc/RING finger domain, C3HC4 (zinc finger)"/>
    <property type="match status" value="1"/>
</dbReference>
<keyword evidence="18" id="KW-1185">Reference proteome</keyword>
<feature type="compositionally biased region" description="Low complexity" evidence="14">
    <location>
        <begin position="661"/>
        <end position="679"/>
    </location>
</feature>
<dbReference type="Pfam" id="PF13832">
    <property type="entry name" value="zf-HC5HC2H_2"/>
    <property type="match status" value="1"/>
</dbReference>
<dbReference type="GO" id="GO:0005700">
    <property type="term" value="C:polytene chromosome"/>
    <property type="evidence" value="ECO:0007669"/>
    <property type="project" value="UniProtKB-ARBA"/>
</dbReference>
<dbReference type="InParanoid" id="A0A6I9VAG5"/>
<dbReference type="InterPro" id="IPR001214">
    <property type="entry name" value="SET_dom"/>
</dbReference>
<organism evidence="18 19">
    <name type="scientific">Bactrocera dorsalis</name>
    <name type="common">Oriental fruit fly</name>
    <name type="synonym">Dacus dorsalis</name>
    <dbReference type="NCBI Taxonomy" id="27457"/>
    <lineage>
        <taxon>Eukaryota</taxon>
        <taxon>Metazoa</taxon>
        <taxon>Ecdysozoa</taxon>
        <taxon>Arthropoda</taxon>
        <taxon>Hexapoda</taxon>
        <taxon>Insecta</taxon>
        <taxon>Pterygota</taxon>
        <taxon>Neoptera</taxon>
        <taxon>Endopterygota</taxon>
        <taxon>Diptera</taxon>
        <taxon>Brachycera</taxon>
        <taxon>Muscomorpha</taxon>
        <taxon>Tephritoidea</taxon>
        <taxon>Tephritidae</taxon>
        <taxon>Bactrocera</taxon>
        <taxon>Bactrocera</taxon>
    </lineage>
</organism>
<evidence type="ECO:0000256" key="1">
    <source>
        <dbReference type="ARBA" id="ARBA00004123"/>
    </source>
</evidence>
<feature type="compositionally biased region" description="Polar residues" evidence="14">
    <location>
        <begin position="983"/>
        <end position="998"/>
    </location>
</feature>
<gene>
    <name evidence="19" type="primary">LOC105228149</name>
</gene>
<dbReference type="GO" id="GO:0098687">
    <property type="term" value="C:chromosomal region"/>
    <property type="evidence" value="ECO:0007669"/>
    <property type="project" value="UniProtKB-ARBA"/>
</dbReference>
<evidence type="ECO:0000259" key="15">
    <source>
        <dbReference type="PROSITE" id="PS50280"/>
    </source>
</evidence>
<dbReference type="Proteomes" id="UP001652620">
    <property type="component" value="Unplaced"/>
</dbReference>
<evidence type="ECO:0000256" key="9">
    <source>
        <dbReference type="ARBA" id="ARBA00022833"/>
    </source>
</evidence>
<feature type="region of interest" description="Disordered" evidence="14">
    <location>
        <begin position="975"/>
        <end position="999"/>
    </location>
</feature>
<sequence>MNQIKNIGSSENPKHNFQGNNTTPVKRNNSTEISISSTKKIKLDNTVWNTDGILIKKPVNESTKDEHTKKSFKKESVVKTLQNFPNQDGEVSGEKGKSAFNNIRNITIPSPSSPRNSEDIVVISSSAADYIVDKDCEKSIRNKPIPEASNTLLNTNITGRKEVNSKCSGQTETADVGILPLNQEINTNEFDVVMLSSIQEQKPIQQLSLSSDNSHSGSLSRVVASGGNIMRPSTVTYTRITTASTISAGLPQNATVLNRRNISPNLKNQQVMTTSKKLASEVTQTTAKVSIGNTTISVPLLKPLNSSQHVHQSNSGSSEIQKQSQANTQTSSQQLSSQTQINLSKILTTKQGYKGSHPTIVSLSQLQIKPVSTTKLVQTKVFGKKLPQLQCSVATNSQPNSGLVTIAVSKAKPNIALNQSSSKKINFKTDSGGLLHNNVNLEDGSSVSDSNAAMDKMDFTNEKVETSISDNHMLDSNTSKTLGSIQNSLKIVSPATDEIPLNKTAATIKKVLNPNVNILPLLTPLSKNTEQQGNTNIYPAVSIIRQNIPQLITTSATTTCVSVSTGVSDNNVQTEFHSTKQANLNNLCGKLNSSSIISIPKNISLVLSKNNTNQQSKATIVSNSVRNANLIDQKIKKINLTVSSALNVSAVSSMNTVQPFNTSNNSSTQNHSQHSQDTSPINKSAVISVAVQPPSLLNSTDQSLLPRKTVKVTPYTLSSLGQHLDKRCKSLEVHEQEHRQNISQNVDILPAKRNKYENPEVSADVFDSLNKKEAVDNPHSYVDAKSIKNLDKHGNIELNKSPMTVPKSEDSNNVLLKKLLQNSSSSQHLNIHTSISTNMLNPVTNSTPASVCSQVLSARKVINVRAPSLGLVSSLEAQLARPVIPPVPATTSASVQSEIPKSQKSDTQEDLLNKINNEVTVSQNDGKIKCVQVISKETSFVSNPNISPFPLDDPCRSKLTVTGQGLENESFKASKTTCEKNDTSNTSQQNYSHNTQPKECNGNEAKEGNSLGNICPLNKTSINSQTLGSDVLAIFTPSTERKEETNVEHFSSFVSSFPALTDPSENAEKSENIRTKANVNNLLDASTKSKVPSRYDNETQNSNTQVNLKLDNKSNLNEKNLLSECNDSTNIVSIDQKTIAVDKDIESRKKRKREYQKQRRLLLSGKESNANAVNSTTNVPGPKKRSRKLSKIEEDYDNFIDNLMTHLKQMKPLQVLEPLLNRNFLVCNAYGLSSNLPRGVSSKENGDLSQTPPLLGEYGNAHHSNASTLYDTESFLSSENNKDKKLSTIQNDFYDQEFSSNMRNNYSDRYLRVWSIMKERNIESSDIVTNCSVNSVDIVNTIGEKFNMLSLQQFIYPGLVVMNKNNEHYVDRMSPGIPFIDSTFNMKKGGLVKAVKQIDGIENVNQILHTGTDIRTKRDESHNRVVTLSVQLSAVNNIFGVLKDLANLLHIPTPTMYKIIDKPTFNLSHDLIPKNNIKLTTKSQISLQQDVISGRKKICYNCGASISDSKIKSFKVPFCDMQEIRPSTLSPDLSPMTLQFCDKYCYEHFNNPHKALSSNVKSKIEDAQITSEQKFCEENLAGNRSLANQNNISKSCIYKHYNVNCFKESNQRISRVSESVTKGGEICVEGINDQNGFASCILNSSIEDIRECVFCYQRGDGVPNGPSRLLNFDIDKWVHLNCALWSSEVYETISGGLMNFPAALQMGLNQSCSGCQQLGATVRCFKNRCNQVFHLPCAIREHCVFYKNKTIHCQQHANRLEKENELSCLTVHRRVFVERDENRQVATVMHHSELTNLLRVGTLIFLNIGQLLPHQLEAFHTIDHIYPVGYKVIRFYWSMKRPNRRCRYVCSINESAGRPEFRIQVQEPGSEIELRDSSPNAVWKQILTPIALMRKNNKVVQLFPQFISGEDLFGLTEPSVVRIIESLPGIETLTNYRFKYGRNPLLELPLAINPSGSARTEPKQRQIVAWRKPHTQRTGSATNQRMANSTTSIAGEIACPYSKQFVHSKSSQYKKMKQEWRNNVYLARSKIQGLGLYAARDIEKHTMIIEYIGEVIRTEVSEIREKQYEAKNRGIYMFRLDEDRVVDATLSGGLARYINHACNPNCVTETVDVDRELRIIIFAKRRINRGEELSYDYKFDIEDDAHKISCMCGSPNCRKWMN</sequence>
<feature type="compositionally biased region" description="Low complexity" evidence="14">
    <location>
        <begin position="321"/>
        <end position="337"/>
    </location>
</feature>
<protein>
    <submittedName>
        <fullName evidence="19">Histone-lysine N-methyltransferase trr isoform X1</fullName>
    </submittedName>
</protein>
<feature type="domain" description="Post-SET" evidence="16">
    <location>
        <begin position="2146"/>
        <end position="2162"/>
    </location>
</feature>
<dbReference type="GO" id="GO:0003713">
    <property type="term" value="F:transcription coactivator activity"/>
    <property type="evidence" value="ECO:0007669"/>
    <property type="project" value="TreeGrafter"/>
</dbReference>
<evidence type="ECO:0000256" key="6">
    <source>
        <dbReference type="ARBA" id="ARBA00022723"/>
    </source>
</evidence>
<dbReference type="CDD" id="cd19171">
    <property type="entry name" value="SET_KMT2C_2D"/>
    <property type="match status" value="1"/>
</dbReference>
<dbReference type="InterPro" id="IPR046341">
    <property type="entry name" value="SET_dom_sf"/>
</dbReference>
<keyword evidence="2" id="KW-0597">Phosphoprotein</keyword>
<dbReference type="GO" id="GO:0032259">
    <property type="term" value="P:methylation"/>
    <property type="evidence" value="ECO:0007669"/>
    <property type="project" value="UniProtKB-KW"/>
</dbReference>
<feature type="region of interest" description="Disordered" evidence="14">
    <location>
        <begin position="306"/>
        <end position="337"/>
    </location>
</feature>
<feature type="domain" description="SET" evidence="15">
    <location>
        <begin position="2022"/>
        <end position="2138"/>
    </location>
</feature>
<evidence type="ECO:0000256" key="11">
    <source>
        <dbReference type="ARBA" id="ARBA00023015"/>
    </source>
</evidence>
<dbReference type="InterPro" id="IPR003889">
    <property type="entry name" value="FYrich_C"/>
</dbReference>
<dbReference type="InterPro" id="IPR003616">
    <property type="entry name" value="Post-SET_dom"/>
</dbReference>
<dbReference type="InterPro" id="IPR013083">
    <property type="entry name" value="Znf_RING/FYVE/PHD"/>
</dbReference>
<dbReference type="OrthoDB" id="308383at2759"/>
<keyword evidence="4" id="KW-0808">Transferase</keyword>
<keyword evidence="13" id="KW-0539">Nucleus</keyword>
<feature type="compositionally biased region" description="Polar residues" evidence="14">
    <location>
        <begin position="306"/>
        <end position="320"/>
    </location>
</feature>
<dbReference type="SMART" id="SM00317">
    <property type="entry name" value="SET"/>
    <property type="match status" value="1"/>
</dbReference>
<evidence type="ECO:0000256" key="7">
    <source>
        <dbReference type="ARBA" id="ARBA00022737"/>
    </source>
</evidence>
<evidence type="ECO:0000313" key="19">
    <source>
        <dbReference type="RefSeq" id="XP_011206134.2"/>
    </source>
</evidence>
<keyword evidence="3" id="KW-0489">Methyltransferase</keyword>
<evidence type="ECO:0000256" key="12">
    <source>
        <dbReference type="ARBA" id="ARBA00023163"/>
    </source>
</evidence>
<evidence type="ECO:0000256" key="10">
    <source>
        <dbReference type="ARBA" id="ARBA00022853"/>
    </source>
</evidence>
<feature type="compositionally biased region" description="Polar residues" evidence="14">
    <location>
        <begin position="889"/>
        <end position="900"/>
    </location>
</feature>
<dbReference type="PROSITE" id="PS51542">
    <property type="entry name" value="FYRN"/>
    <property type="match status" value="1"/>
</dbReference>
<dbReference type="PROSITE" id="PS51805">
    <property type="entry name" value="EPHD"/>
    <property type="match status" value="1"/>
</dbReference>
<dbReference type="KEGG" id="bdr:105228149"/>
<keyword evidence="11" id="KW-0805">Transcription regulation</keyword>
<dbReference type="PROSITE" id="PS51543">
    <property type="entry name" value="FYRC"/>
    <property type="match status" value="1"/>
</dbReference>
<dbReference type="PANTHER" id="PTHR45888">
    <property type="entry name" value="HL01030P-RELATED"/>
    <property type="match status" value="1"/>
</dbReference>
<dbReference type="GO" id="GO:0042800">
    <property type="term" value="F:histone H3K4 methyltransferase activity"/>
    <property type="evidence" value="ECO:0007669"/>
    <property type="project" value="UniProtKB-ARBA"/>
</dbReference>
<evidence type="ECO:0000256" key="14">
    <source>
        <dbReference type="SAM" id="MobiDB-lite"/>
    </source>
</evidence>
<dbReference type="InterPro" id="IPR034732">
    <property type="entry name" value="EPHD"/>
</dbReference>
<evidence type="ECO:0000256" key="4">
    <source>
        <dbReference type="ARBA" id="ARBA00022679"/>
    </source>
</evidence>
<evidence type="ECO:0000256" key="8">
    <source>
        <dbReference type="ARBA" id="ARBA00022771"/>
    </source>
</evidence>
<dbReference type="PROSITE" id="PS50868">
    <property type="entry name" value="POST_SET"/>
    <property type="match status" value="1"/>
</dbReference>
<dbReference type="GO" id="GO:0044666">
    <property type="term" value="C:MLL3/4 complex"/>
    <property type="evidence" value="ECO:0007669"/>
    <property type="project" value="TreeGrafter"/>
</dbReference>
<evidence type="ECO:0000256" key="13">
    <source>
        <dbReference type="ARBA" id="ARBA00023242"/>
    </source>
</evidence>
<comment type="subcellular location">
    <subcellularLocation>
        <location evidence="1">Nucleus</location>
    </subcellularLocation>
</comment>
<dbReference type="GO" id="GO:0045944">
    <property type="term" value="P:positive regulation of transcription by RNA polymerase II"/>
    <property type="evidence" value="ECO:0007669"/>
    <property type="project" value="TreeGrafter"/>
</dbReference>
<dbReference type="CDD" id="cd15666">
    <property type="entry name" value="ePHD2_KMT2C_like"/>
    <property type="match status" value="1"/>
</dbReference>
<dbReference type="RefSeq" id="XP_011206134.2">
    <property type="nucleotide sequence ID" value="XM_011207832.4"/>
</dbReference>
<dbReference type="FunCoup" id="A0A6I9VAG5">
    <property type="interactions" value="267"/>
</dbReference>
<feature type="domain" description="PHD-type" evidence="17">
    <location>
        <begin position="1649"/>
        <end position="1757"/>
    </location>
</feature>
<evidence type="ECO:0000259" key="16">
    <source>
        <dbReference type="PROSITE" id="PS50868"/>
    </source>
</evidence>
<dbReference type="PROSITE" id="PS50280">
    <property type="entry name" value="SET"/>
    <property type="match status" value="1"/>
</dbReference>
<accession>A0A6I9VAG5</accession>
<feature type="region of interest" description="Disordered" evidence="14">
    <location>
        <begin position="659"/>
        <end position="680"/>
    </location>
</feature>
<dbReference type="InterPro" id="IPR003888">
    <property type="entry name" value="FYrich_N"/>
</dbReference>
<dbReference type="Pfam" id="PF00856">
    <property type="entry name" value="SET"/>
    <property type="match status" value="1"/>
</dbReference>
<evidence type="ECO:0000259" key="17">
    <source>
        <dbReference type="PROSITE" id="PS51805"/>
    </source>
</evidence>
<keyword evidence="12" id="KW-0804">Transcription</keyword>